<reference evidence="8" key="1">
    <citation type="journal article" date="2012" name="Mol. Plant Microbe Interact.">
        <title>A highly conserved effector in Fusarium oxysporum is required for full virulence on Arabidopsis.</title>
        <authorList>
            <person name="Thatcher L.F."/>
            <person name="Gardiner D.M."/>
            <person name="Kazan K."/>
            <person name="Manners J."/>
        </authorList>
    </citation>
    <scope>NUCLEOTIDE SEQUENCE [LARGE SCALE GENOMIC DNA]</scope>
    <source>
        <strain evidence="8">Fo5176</strain>
    </source>
</reference>
<name>F9FGU0_FUSOF</name>
<evidence type="ECO:0000256" key="6">
    <source>
        <dbReference type="SAM" id="MobiDB-lite"/>
    </source>
</evidence>
<comment type="caution">
    <text evidence="8">The sequence shown here is derived from an EMBL/GenBank/DDBJ whole genome shotgun (WGS) entry which is preliminary data.</text>
</comment>
<comment type="cofactor">
    <cofactor evidence="1">
        <name>FAD</name>
        <dbReference type="ChEBI" id="CHEBI:57692"/>
    </cofactor>
</comment>
<protein>
    <recommendedName>
        <fullName evidence="7">LITAF domain-containing protein</fullName>
    </recommendedName>
</protein>
<dbReference type="Pfam" id="PF00743">
    <property type="entry name" value="FMO-like"/>
    <property type="match status" value="1"/>
</dbReference>
<dbReference type="Gene3D" id="3.50.50.60">
    <property type="entry name" value="FAD/NAD(P)-binding domain"/>
    <property type="match status" value="1"/>
</dbReference>
<evidence type="ECO:0000256" key="3">
    <source>
        <dbReference type="ARBA" id="ARBA00022827"/>
    </source>
</evidence>
<evidence type="ECO:0000256" key="1">
    <source>
        <dbReference type="ARBA" id="ARBA00001974"/>
    </source>
</evidence>
<dbReference type="GO" id="GO:0004499">
    <property type="term" value="F:N,N-dimethylaniline monooxygenase activity"/>
    <property type="evidence" value="ECO:0007669"/>
    <property type="project" value="InterPro"/>
</dbReference>
<evidence type="ECO:0000256" key="2">
    <source>
        <dbReference type="ARBA" id="ARBA00022630"/>
    </source>
</evidence>
<evidence type="ECO:0000313" key="8">
    <source>
        <dbReference type="EMBL" id="EGU83837.1"/>
    </source>
</evidence>
<evidence type="ECO:0000259" key="7">
    <source>
        <dbReference type="PROSITE" id="PS51837"/>
    </source>
</evidence>
<proteinExistence type="predicted"/>
<dbReference type="PaxDb" id="5507-FOXG_01096P0"/>
<organism evidence="8">
    <name type="scientific">Fusarium oxysporum (strain Fo5176)</name>
    <name type="common">Fusarium vascular wilt</name>
    <dbReference type="NCBI Taxonomy" id="660025"/>
    <lineage>
        <taxon>Eukaryota</taxon>
        <taxon>Fungi</taxon>
        <taxon>Dikarya</taxon>
        <taxon>Ascomycota</taxon>
        <taxon>Pezizomycotina</taxon>
        <taxon>Sordariomycetes</taxon>
        <taxon>Hypocreomycetidae</taxon>
        <taxon>Hypocreales</taxon>
        <taxon>Nectriaceae</taxon>
        <taxon>Fusarium</taxon>
        <taxon>Fusarium oxysporum species complex</taxon>
    </lineage>
</organism>
<sequence length="801" mass="89314">MATIQSTTPPDMLEKPDLPQRPTTPRVIRTVVHDEGLPEVVHSNQPINATEYYDAPIPVDSETDKRYNEAPIPVTTLDKYEPAPALPVRPSSITPQPQQPYPYSPGGYAQPQHPSFVAQSPQLPPYNSNEVVTYVTPLDQLGDHPKFVDCPFCRHRAETRVKKISSKMTHVSATVLGFTTIAGAAVPYAGKWHSHTAHYCSNCDHKVAIRKWGSSQMKPLGTPDYLREVPPPARPLVEKYINLDDCFVCKSHRADSYSFIGMLPSLVGCLHSTSPTPELVLYGSVSFHFSTTPTSHTAPPSSSLHTLAAMEESTEHHDILVIGAGLSGINTAHVLNQRLPHRSYTILEAQSAIGGTWRFFRYPGFRSDSFMTAFGLPWHPWKHKHKMAQAGEIVEYLEEAVDAAGLRDKIRFRHKMLACEWRTDEQNWKVEVDADGQRKTFIANFVISCVGYYAYDKAFPTTIPGLKGFGGQVVHPQWWPEDLDYSGKRVIVIGSGATAITVVPSLAEKAGMVTMLQRSPSFVISRPTTSSLDSCLKSLLPFSLAYWLIYWKDVFLEVFSTQFLLNFPALGRKVLMGEMQKALPKDIDVNVHFNPRYNPFQQRLCMCPDEDFFKALHQDNCEIVTDTIETVTKDGILLESGRKLEADIIVTATGLYFQLFSGIAPLVDGQPIEVGSHYAWRGCMVDSVPNMGFVMGYVTTSWTPGADIMAKTLISVIKEMEKTGSTSVMPVLDEKDRSKPQKLPVSATSSYFVKAADRMPKVTDEGPWYGRVNLAKDWWAWLMGDMSSGLLYSGGQRKKDI</sequence>
<gene>
    <name evidence="8" type="ORF">FOXB_05619</name>
</gene>
<dbReference type="PANTHER" id="PTHR43872:SF1">
    <property type="entry name" value="MONOOXYGENASE, PUTATIVE (AFU_ORTHOLOGUE AFUA_8G02570)-RELATED"/>
    <property type="match status" value="1"/>
</dbReference>
<dbReference type="InterPro" id="IPR051820">
    <property type="entry name" value="FAD-binding_MO"/>
</dbReference>
<dbReference type="InterPro" id="IPR006629">
    <property type="entry name" value="LITAF"/>
</dbReference>
<dbReference type="PANTHER" id="PTHR43872">
    <property type="entry name" value="MONOOXYGENASE, PUTATIVE (AFU_ORTHOLOGUE AFUA_8G02570)-RELATED"/>
    <property type="match status" value="1"/>
</dbReference>
<dbReference type="EMBL" id="AFQF01001781">
    <property type="protein sequence ID" value="EGU83837.1"/>
    <property type="molecule type" value="Genomic_DNA"/>
</dbReference>
<keyword evidence="4" id="KW-0560">Oxidoreductase</keyword>
<accession>F9FGU0</accession>
<dbReference type="GO" id="GO:0050661">
    <property type="term" value="F:NADP binding"/>
    <property type="evidence" value="ECO:0007669"/>
    <property type="project" value="InterPro"/>
</dbReference>
<feature type="domain" description="LITAF" evidence="7">
    <location>
        <begin position="130"/>
        <end position="212"/>
    </location>
</feature>
<keyword evidence="2" id="KW-0285">Flavoprotein</keyword>
<keyword evidence="3" id="KW-0274">FAD</keyword>
<dbReference type="InterPro" id="IPR036188">
    <property type="entry name" value="FAD/NAD-bd_sf"/>
</dbReference>
<dbReference type="OrthoDB" id="66881at2759"/>
<evidence type="ECO:0000256" key="5">
    <source>
        <dbReference type="ARBA" id="ARBA00023033"/>
    </source>
</evidence>
<evidence type="ECO:0000256" key="4">
    <source>
        <dbReference type="ARBA" id="ARBA00023002"/>
    </source>
</evidence>
<dbReference type="InterPro" id="IPR020946">
    <property type="entry name" value="Flavin_mOase-like"/>
</dbReference>
<dbReference type="SUPFAM" id="SSF51905">
    <property type="entry name" value="FAD/NAD(P)-binding domain"/>
    <property type="match status" value="1"/>
</dbReference>
<keyword evidence="5" id="KW-0503">Monooxygenase</keyword>
<dbReference type="GO" id="GO:0050660">
    <property type="term" value="F:flavin adenine dinucleotide binding"/>
    <property type="evidence" value="ECO:0007669"/>
    <property type="project" value="InterPro"/>
</dbReference>
<dbReference type="Pfam" id="PF10601">
    <property type="entry name" value="zf-LITAF-like"/>
    <property type="match status" value="1"/>
</dbReference>
<dbReference type="AlphaFoldDB" id="F9FGU0"/>
<feature type="region of interest" description="Disordered" evidence="6">
    <location>
        <begin position="78"/>
        <end position="108"/>
    </location>
</feature>
<feature type="region of interest" description="Disordered" evidence="6">
    <location>
        <begin position="1"/>
        <end position="25"/>
    </location>
</feature>
<dbReference type="PROSITE" id="PS51837">
    <property type="entry name" value="LITAF"/>
    <property type="match status" value="1"/>
</dbReference>